<dbReference type="AlphaFoldDB" id="A0A811V221"/>
<dbReference type="NCBIfam" id="NF010248">
    <property type="entry name" value="PRK13695.1"/>
    <property type="match status" value="1"/>
</dbReference>
<dbReference type="OrthoDB" id="446244at2759"/>
<dbReference type="EMBL" id="CAJHJT010000034">
    <property type="protein sequence ID" value="CAD7004911.1"/>
    <property type="molecule type" value="Genomic_DNA"/>
</dbReference>
<dbReference type="PANTHER" id="PTHR43146:SF1">
    <property type="entry name" value="CANCER-RELATED NUCLEOSIDE-TRIPHOSPHATASE"/>
    <property type="match status" value="1"/>
</dbReference>
<dbReference type="GO" id="GO:0005524">
    <property type="term" value="F:ATP binding"/>
    <property type="evidence" value="ECO:0007669"/>
    <property type="project" value="UniProtKB-KW"/>
</dbReference>
<evidence type="ECO:0000259" key="4">
    <source>
        <dbReference type="SMART" id="SM00382"/>
    </source>
</evidence>
<dbReference type="SUPFAM" id="SSF52540">
    <property type="entry name" value="P-loop containing nucleoside triphosphate hydrolases"/>
    <property type="match status" value="1"/>
</dbReference>
<dbReference type="InterPro" id="IPR004948">
    <property type="entry name" value="Nuc-triphosphatase_THEP1"/>
</dbReference>
<sequence length="200" mass="22762">MSLAFGCKTKKLLMDKNYDTILLTGPPGVGKTTLVKKICDELRMSHKVYGFITEEVRSEQAFTRIGFDVVTLSGARCILAREQSRMNDRMPIVGKYSVNVSDFENLIVPLLCPKSKKDLLIIDEIGTMELKSKRFQKALNDVIHKTPIFATIPCHSHRKNNILEHIKSSPATRIFEITKNNRNIVQNDIVNCIKNMLRKN</sequence>
<keyword evidence="1" id="KW-0547">Nucleotide-binding</keyword>
<keyword evidence="6" id="KW-1185">Reference proteome</keyword>
<evidence type="ECO:0000256" key="1">
    <source>
        <dbReference type="ARBA" id="ARBA00022741"/>
    </source>
</evidence>
<name>A0A811V221_CERCA</name>
<proteinExistence type="inferred from homology"/>
<accession>A0A811V221</accession>
<dbReference type="SMART" id="SM00382">
    <property type="entry name" value="AAA"/>
    <property type="match status" value="1"/>
</dbReference>
<evidence type="ECO:0000256" key="2">
    <source>
        <dbReference type="ARBA" id="ARBA00022801"/>
    </source>
</evidence>
<evidence type="ECO:0000313" key="5">
    <source>
        <dbReference type="EMBL" id="CAD7004911.1"/>
    </source>
</evidence>
<dbReference type="GO" id="GO:0017111">
    <property type="term" value="F:ribonucleoside triphosphate phosphatase activity"/>
    <property type="evidence" value="ECO:0007669"/>
    <property type="project" value="InterPro"/>
</dbReference>
<protein>
    <submittedName>
        <fullName evidence="5">(Mediterranean fruit fly) hypothetical protein</fullName>
    </submittedName>
</protein>
<dbReference type="Gene3D" id="3.40.50.300">
    <property type="entry name" value="P-loop containing nucleotide triphosphate hydrolases"/>
    <property type="match status" value="1"/>
</dbReference>
<dbReference type="PANTHER" id="PTHR43146">
    <property type="entry name" value="CANCER-RELATED NUCLEOSIDE-TRIPHOSPHATASE"/>
    <property type="match status" value="1"/>
</dbReference>
<dbReference type="InterPro" id="IPR027417">
    <property type="entry name" value="P-loop_NTPase"/>
</dbReference>
<organism evidence="5 6">
    <name type="scientific">Ceratitis capitata</name>
    <name type="common">Mediterranean fruit fly</name>
    <name type="synonym">Tephritis capitata</name>
    <dbReference type="NCBI Taxonomy" id="7213"/>
    <lineage>
        <taxon>Eukaryota</taxon>
        <taxon>Metazoa</taxon>
        <taxon>Ecdysozoa</taxon>
        <taxon>Arthropoda</taxon>
        <taxon>Hexapoda</taxon>
        <taxon>Insecta</taxon>
        <taxon>Pterygota</taxon>
        <taxon>Neoptera</taxon>
        <taxon>Endopterygota</taxon>
        <taxon>Diptera</taxon>
        <taxon>Brachycera</taxon>
        <taxon>Muscomorpha</taxon>
        <taxon>Tephritoidea</taxon>
        <taxon>Tephritidae</taxon>
        <taxon>Ceratitis</taxon>
        <taxon>Ceratitis</taxon>
    </lineage>
</organism>
<dbReference type="HAMAP" id="MF_00796">
    <property type="entry name" value="NTPase_1"/>
    <property type="match status" value="1"/>
</dbReference>
<dbReference type="Pfam" id="PF03266">
    <property type="entry name" value="NTPase_1"/>
    <property type="match status" value="1"/>
</dbReference>
<keyword evidence="3" id="KW-0067">ATP-binding</keyword>
<evidence type="ECO:0000256" key="3">
    <source>
        <dbReference type="ARBA" id="ARBA00022840"/>
    </source>
</evidence>
<keyword evidence="2" id="KW-0378">Hydrolase</keyword>
<dbReference type="InterPro" id="IPR003593">
    <property type="entry name" value="AAA+_ATPase"/>
</dbReference>
<dbReference type="CDD" id="cd19482">
    <property type="entry name" value="RecA-like_Thep1"/>
    <property type="match status" value="1"/>
</dbReference>
<dbReference type="Proteomes" id="UP000606786">
    <property type="component" value="Unassembled WGS sequence"/>
</dbReference>
<evidence type="ECO:0000313" key="6">
    <source>
        <dbReference type="Proteomes" id="UP000606786"/>
    </source>
</evidence>
<gene>
    <name evidence="5" type="ORF">CCAP1982_LOCUS13295</name>
</gene>
<reference evidence="5" key="1">
    <citation type="submission" date="2020-11" db="EMBL/GenBank/DDBJ databases">
        <authorList>
            <person name="Whitehead M."/>
        </authorList>
    </citation>
    <scope>NUCLEOTIDE SEQUENCE</scope>
    <source>
        <strain evidence="5">EGII</strain>
    </source>
</reference>
<comment type="caution">
    <text evidence="5">The sequence shown here is derived from an EMBL/GenBank/DDBJ whole genome shotgun (WGS) entry which is preliminary data.</text>
</comment>
<feature type="domain" description="AAA+ ATPase" evidence="4">
    <location>
        <begin position="17"/>
        <end position="181"/>
    </location>
</feature>